<evidence type="ECO:0000313" key="1">
    <source>
        <dbReference type="EnsemblPlants" id="OB06G23650.1"/>
    </source>
</evidence>
<evidence type="ECO:0000313" key="2">
    <source>
        <dbReference type="Proteomes" id="UP000006038"/>
    </source>
</evidence>
<accession>J3MEC1</accession>
<dbReference type="Gramene" id="OB06G23650.1">
    <property type="protein sequence ID" value="OB06G23650.1"/>
    <property type="gene ID" value="OB06G23650"/>
</dbReference>
<dbReference type="HOGENOM" id="CLU_2403181_0_0_1"/>
<proteinExistence type="predicted"/>
<reference evidence="1" key="2">
    <citation type="submission" date="2013-04" db="UniProtKB">
        <authorList>
            <consortium name="EnsemblPlants"/>
        </authorList>
    </citation>
    <scope>IDENTIFICATION</scope>
</reference>
<name>J3MEC1_ORYBR</name>
<dbReference type="EnsemblPlants" id="OB06G23650.1">
    <property type="protein sequence ID" value="OB06G23650.1"/>
    <property type="gene ID" value="OB06G23650"/>
</dbReference>
<keyword evidence="2" id="KW-1185">Reference proteome</keyword>
<protein>
    <submittedName>
        <fullName evidence="1">Uncharacterized protein</fullName>
    </submittedName>
</protein>
<sequence length="93" mass="10324">MAMTVNLPPPTPSMTYGPSYVLKSRSSRRVVAAASHVKLSHKDLSDAGSQTVQLYNSTGHETIPSHAFSVYNKLLNFSVNQSYFLEIFISQFK</sequence>
<dbReference type="AlphaFoldDB" id="J3MEC1"/>
<dbReference type="Proteomes" id="UP000006038">
    <property type="component" value="Chromosome 6"/>
</dbReference>
<organism evidence="1">
    <name type="scientific">Oryza brachyantha</name>
    <name type="common">malo sina</name>
    <dbReference type="NCBI Taxonomy" id="4533"/>
    <lineage>
        <taxon>Eukaryota</taxon>
        <taxon>Viridiplantae</taxon>
        <taxon>Streptophyta</taxon>
        <taxon>Embryophyta</taxon>
        <taxon>Tracheophyta</taxon>
        <taxon>Spermatophyta</taxon>
        <taxon>Magnoliopsida</taxon>
        <taxon>Liliopsida</taxon>
        <taxon>Poales</taxon>
        <taxon>Poaceae</taxon>
        <taxon>BOP clade</taxon>
        <taxon>Oryzoideae</taxon>
        <taxon>Oryzeae</taxon>
        <taxon>Oryzinae</taxon>
        <taxon>Oryza</taxon>
    </lineage>
</organism>
<reference evidence="1" key="1">
    <citation type="journal article" date="2013" name="Nat. Commun.">
        <title>Whole-genome sequencing of Oryza brachyantha reveals mechanisms underlying Oryza genome evolution.</title>
        <authorList>
            <person name="Chen J."/>
            <person name="Huang Q."/>
            <person name="Gao D."/>
            <person name="Wang J."/>
            <person name="Lang Y."/>
            <person name="Liu T."/>
            <person name="Li B."/>
            <person name="Bai Z."/>
            <person name="Luis Goicoechea J."/>
            <person name="Liang C."/>
            <person name="Chen C."/>
            <person name="Zhang W."/>
            <person name="Sun S."/>
            <person name="Liao Y."/>
            <person name="Zhang X."/>
            <person name="Yang L."/>
            <person name="Song C."/>
            <person name="Wang M."/>
            <person name="Shi J."/>
            <person name="Liu G."/>
            <person name="Liu J."/>
            <person name="Zhou H."/>
            <person name="Zhou W."/>
            <person name="Yu Q."/>
            <person name="An N."/>
            <person name="Chen Y."/>
            <person name="Cai Q."/>
            <person name="Wang B."/>
            <person name="Liu B."/>
            <person name="Min J."/>
            <person name="Huang Y."/>
            <person name="Wu H."/>
            <person name="Li Z."/>
            <person name="Zhang Y."/>
            <person name="Yin Y."/>
            <person name="Song W."/>
            <person name="Jiang J."/>
            <person name="Jackson S.A."/>
            <person name="Wing R.A."/>
            <person name="Wang J."/>
            <person name="Chen M."/>
        </authorList>
    </citation>
    <scope>NUCLEOTIDE SEQUENCE [LARGE SCALE GENOMIC DNA]</scope>
    <source>
        <strain evidence="1">cv. IRGC 101232</strain>
    </source>
</reference>